<dbReference type="InterPro" id="IPR024461">
    <property type="entry name" value="CCDC90-like"/>
</dbReference>
<dbReference type="GO" id="GO:0016020">
    <property type="term" value="C:membrane"/>
    <property type="evidence" value="ECO:0007669"/>
    <property type="project" value="UniProtKB-SubCell"/>
</dbReference>
<evidence type="ECO:0000256" key="4">
    <source>
        <dbReference type="ARBA" id="ARBA00022989"/>
    </source>
</evidence>
<accession>B6K446</accession>
<evidence type="ECO:0000256" key="6">
    <source>
        <dbReference type="ARBA" id="ARBA00023128"/>
    </source>
</evidence>
<dbReference type="EMBL" id="KE651167">
    <property type="protein sequence ID" value="EEB08253.1"/>
    <property type="molecule type" value="Genomic_DNA"/>
</dbReference>
<keyword evidence="10" id="KW-1185">Reference proteome</keyword>
<dbReference type="PANTHER" id="PTHR14360:SF1">
    <property type="entry name" value="PROTEIN FMP32, MITOCHONDRIAL"/>
    <property type="match status" value="1"/>
</dbReference>
<proteinExistence type="predicted"/>
<dbReference type="GO" id="GO:0005739">
    <property type="term" value="C:mitochondrion"/>
    <property type="evidence" value="ECO:0007669"/>
    <property type="project" value="UniProtKB-SubCell"/>
</dbReference>
<dbReference type="Pfam" id="PF07798">
    <property type="entry name" value="CCDC90-like"/>
    <property type="match status" value="1"/>
</dbReference>
<keyword evidence="7" id="KW-0472">Membrane</keyword>
<dbReference type="JaponicusDB" id="SJAG_03399"/>
<reference evidence="9 10" key="1">
    <citation type="journal article" date="2011" name="Science">
        <title>Comparative functional genomics of the fission yeasts.</title>
        <authorList>
            <person name="Rhind N."/>
            <person name="Chen Z."/>
            <person name="Yassour M."/>
            <person name="Thompson D.A."/>
            <person name="Haas B.J."/>
            <person name="Habib N."/>
            <person name="Wapinski I."/>
            <person name="Roy S."/>
            <person name="Lin M.F."/>
            <person name="Heiman D.I."/>
            <person name="Young S.K."/>
            <person name="Furuya K."/>
            <person name="Guo Y."/>
            <person name="Pidoux A."/>
            <person name="Chen H.M."/>
            <person name="Robbertse B."/>
            <person name="Goldberg J.M."/>
            <person name="Aoki K."/>
            <person name="Bayne E.H."/>
            <person name="Berlin A.M."/>
            <person name="Desjardins C.A."/>
            <person name="Dobbs E."/>
            <person name="Dukaj L."/>
            <person name="Fan L."/>
            <person name="FitzGerald M.G."/>
            <person name="French C."/>
            <person name="Gujja S."/>
            <person name="Hansen K."/>
            <person name="Keifenheim D."/>
            <person name="Levin J.Z."/>
            <person name="Mosher R.A."/>
            <person name="Mueller C.A."/>
            <person name="Pfiffner J."/>
            <person name="Priest M."/>
            <person name="Russ C."/>
            <person name="Smialowska A."/>
            <person name="Swoboda P."/>
            <person name="Sykes S.M."/>
            <person name="Vaughn M."/>
            <person name="Vengrova S."/>
            <person name="Yoder R."/>
            <person name="Zeng Q."/>
            <person name="Allshire R."/>
            <person name="Baulcombe D."/>
            <person name="Birren B.W."/>
            <person name="Brown W."/>
            <person name="Ekwall K."/>
            <person name="Kellis M."/>
            <person name="Leatherwood J."/>
            <person name="Levin H."/>
            <person name="Margalit H."/>
            <person name="Martienssen R."/>
            <person name="Nieduszynski C.A."/>
            <person name="Spatafora J.W."/>
            <person name="Friedman N."/>
            <person name="Dalgaard J.Z."/>
            <person name="Baumann P."/>
            <person name="Niki H."/>
            <person name="Regev A."/>
            <person name="Nusbaum C."/>
        </authorList>
    </citation>
    <scope>NUCLEOTIDE SEQUENCE [LARGE SCALE GENOMIC DNA]</scope>
    <source>
        <strain evidence="10">yFS275 / FY16936</strain>
    </source>
</reference>
<evidence type="ECO:0000256" key="8">
    <source>
        <dbReference type="SAM" id="Coils"/>
    </source>
</evidence>
<dbReference type="RefSeq" id="XP_002174546.1">
    <property type="nucleotide sequence ID" value="XM_002174510.1"/>
</dbReference>
<evidence type="ECO:0000256" key="7">
    <source>
        <dbReference type="ARBA" id="ARBA00023136"/>
    </source>
</evidence>
<dbReference type="OMA" id="FSQCRHC"/>
<feature type="coiled-coil region" evidence="8">
    <location>
        <begin position="179"/>
        <end position="206"/>
    </location>
</feature>
<evidence type="ECO:0000256" key="2">
    <source>
        <dbReference type="ARBA" id="ARBA00004370"/>
    </source>
</evidence>
<dbReference type="PANTHER" id="PTHR14360">
    <property type="entry name" value="PROTEIN FMP32, MITOCHONDRIAL"/>
    <property type="match status" value="1"/>
</dbReference>
<dbReference type="GeneID" id="7050123"/>
<organism evidence="9 10">
    <name type="scientific">Schizosaccharomyces japonicus (strain yFS275 / FY16936)</name>
    <name type="common">Fission yeast</name>
    <dbReference type="NCBI Taxonomy" id="402676"/>
    <lineage>
        <taxon>Eukaryota</taxon>
        <taxon>Fungi</taxon>
        <taxon>Dikarya</taxon>
        <taxon>Ascomycota</taxon>
        <taxon>Taphrinomycotina</taxon>
        <taxon>Schizosaccharomycetes</taxon>
        <taxon>Schizosaccharomycetales</taxon>
        <taxon>Schizosaccharomycetaceae</taxon>
        <taxon>Schizosaccharomyces</taxon>
    </lineage>
</organism>
<dbReference type="eggNOG" id="KOG3156">
    <property type="taxonomic scope" value="Eukaryota"/>
</dbReference>
<comment type="subcellular location">
    <subcellularLocation>
        <location evidence="2">Membrane</location>
    </subcellularLocation>
    <subcellularLocation>
        <location evidence="1">Mitochondrion</location>
    </subcellularLocation>
</comment>
<keyword evidence="5 8" id="KW-0175">Coiled coil</keyword>
<dbReference type="Proteomes" id="UP000001744">
    <property type="component" value="Unassembled WGS sequence"/>
</dbReference>
<keyword evidence="6" id="KW-0496">Mitochondrion</keyword>
<keyword evidence="4" id="KW-1133">Transmembrane helix</keyword>
<dbReference type="Gene3D" id="1.20.5.340">
    <property type="match status" value="1"/>
</dbReference>
<evidence type="ECO:0000256" key="3">
    <source>
        <dbReference type="ARBA" id="ARBA00022692"/>
    </source>
</evidence>
<dbReference type="HOGENOM" id="CLU_1240754_0_0_1"/>
<evidence type="ECO:0000256" key="5">
    <source>
        <dbReference type="ARBA" id="ARBA00023054"/>
    </source>
</evidence>
<keyword evidence="3" id="KW-0812">Transmembrane</keyword>
<dbReference type="AlphaFoldDB" id="B6K446"/>
<sequence>MNRFAFRRTFSIVPLVQRRSFVSTFIRNQGLSFVNPSDATKDANNDGDLLQVATKRLESAGFSHQKAATLAFLLQNAASQTLTEIGEQVGSREKQEEITFQQKKLFIQLRKYLEGLENEQFSTIREKTEQLKTDTNNVQSMARERAKKALAEIRLDLNLEKGRMKDSVTSRTNSVQEITDQMDFEIQQLNAELASLKKQTTEWLRKALKWFLPQPKSKNAKSK</sequence>
<evidence type="ECO:0000256" key="1">
    <source>
        <dbReference type="ARBA" id="ARBA00004173"/>
    </source>
</evidence>
<dbReference type="VEuPathDB" id="FungiDB:SJAG_03399"/>
<gene>
    <name evidence="9" type="ORF">SJAG_03399</name>
</gene>
<evidence type="ECO:0000313" key="9">
    <source>
        <dbReference type="EMBL" id="EEB08253.1"/>
    </source>
</evidence>
<protein>
    <submittedName>
        <fullName evidence="9">DUF1640 family protein</fullName>
    </submittedName>
</protein>
<dbReference type="OrthoDB" id="889336at2759"/>
<evidence type="ECO:0000313" key="10">
    <source>
        <dbReference type="Proteomes" id="UP000001744"/>
    </source>
</evidence>
<name>B6K446_SCHJY</name>